<dbReference type="FunFam" id="3.90.70.10:FF:000332">
    <property type="entry name" value="Cathepsin L1"/>
    <property type="match status" value="1"/>
</dbReference>
<protein>
    <submittedName>
        <fullName evidence="5">Cathepsin L</fullName>
    </submittedName>
</protein>
<dbReference type="AlphaFoldDB" id="A0A1W0WPF9"/>
<dbReference type="Proteomes" id="UP000192578">
    <property type="component" value="Unassembled WGS sequence"/>
</dbReference>
<dbReference type="CDD" id="cd02248">
    <property type="entry name" value="Peptidase_C1A"/>
    <property type="match status" value="1"/>
</dbReference>
<dbReference type="OrthoDB" id="10253408at2759"/>
<keyword evidence="3" id="KW-0732">Signal</keyword>
<accession>A0A1W0WPF9</accession>
<dbReference type="InterPro" id="IPR038765">
    <property type="entry name" value="Papain-like_cys_pep_sf"/>
</dbReference>
<dbReference type="SUPFAM" id="SSF54001">
    <property type="entry name" value="Cysteine proteinases"/>
    <property type="match status" value="1"/>
</dbReference>
<evidence type="ECO:0000256" key="3">
    <source>
        <dbReference type="SAM" id="SignalP"/>
    </source>
</evidence>
<feature type="signal peptide" evidence="3">
    <location>
        <begin position="1"/>
        <end position="19"/>
    </location>
</feature>
<feature type="domain" description="Peptidase C1A papain C-terminal" evidence="4">
    <location>
        <begin position="114"/>
        <end position="336"/>
    </location>
</feature>
<sequence length="339" mass="37463">MKLAVILIVSAFLVAAVVCRVQRVPTLDTDELLNIWEAEQDIEDSDATENDSPWGEDMKTEELEMLPEDTENEMVEVNEQSVPTQHQRSKVRRSRKIKHARATCSQELLDVEDVPDSLDWRTQGYVTEVKSQLPQQCLHSIYFTTTGALEGQWFRKTGNLISLSEQNLADCCGAGSEQCNNVTGTPCSLDQVYNFIVKSGIESLAQYPDTRADQKCAFDPKKAVATCDGYYFVTPAGNESALQRAVASHGPIAVMIDSTQPSFAAYTGGVYNEPKCSSTVPDRNILVVGYGTDPTGGDYWIAKNSWGPNWGEGGYIRMSRNRDNQCGIASTASYPYFTC</sequence>
<dbReference type="PROSITE" id="PS00640">
    <property type="entry name" value="THIOL_PROTEASE_ASN"/>
    <property type="match status" value="1"/>
</dbReference>
<keyword evidence="2" id="KW-1015">Disulfide bond</keyword>
<dbReference type="InterPro" id="IPR039417">
    <property type="entry name" value="Peptidase_C1A_papain-like"/>
</dbReference>
<evidence type="ECO:0000259" key="4">
    <source>
        <dbReference type="SMART" id="SM00645"/>
    </source>
</evidence>
<name>A0A1W0WPF9_HYPEX</name>
<evidence type="ECO:0000313" key="6">
    <source>
        <dbReference type="Proteomes" id="UP000192578"/>
    </source>
</evidence>
<dbReference type="GO" id="GO:0008234">
    <property type="term" value="F:cysteine-type peptidase activity"/>
    <property type="evidence" value="ECO:0007669"/>
    <property type="project" value="InterPro"/>
</dbReference>
<dbReference type="InterPro" id="IPR000668">
    <property type="entry name" value="Peptidase_C1A_C"/>
</dbReference>
<comment type="caution">
    <text evidence="5">The sequence shown here is derived from an EMBL/GenBank/DDBJ whole genome shotgun (WGS) entry which is preliminary data.</text>
</comment>
<evidence type="ECO:0000256" key="1">
    <source>
        <dbReference type="ARBA" id="ARBA00008455"/>
    </source>
</evidence>
<comment type="similarity">
    <text evidence="1">Belongs to the peptidase C1 family.</text>
</comment>
<evidence type="ECO:0000313" key="5">
    <source>
        <dbReference type="EMBL" id="OQV17069.1"/>
    </source>
</evidence>
<proteinExistence type="inferred from homology"/>
<reference evidence="6" key="1">
    <citation type="submission" date="2017-01" db="EMBL/GenBank/DDBJ databases">
        <title>Comparative genomics of anhydrobiosis in the tardigrade Hypsibius dujardini.</title>
        <authorList>
            <person name="Yoshida Y."/>
            <person name="Koutsovoulos G."/>
            <person name="Laetsch D."/>
            <person name="Stevens L."/>
            <person name="Kumar S."/>
            <person name="Horikawa D."/>
            <person name="Ishino K."/>
            <person name="Komine S."/>
            <person name="Tomita M."/>
            <person name="Blaxter M."/>
            <person name="Arakawa K."/>
        </authorList>
    </citation>
    <scope>NUCLEOTIDE SEQUENCE [LARGE SCALE GENOMIC DNA]</scope>
    <source>
        <strain evidence="6">Z151</strain>
    </source>
</reference>
<evidence type="ECO:0000256" key="2">
    <source>
        <dbReference type="ARBA" id="ARBA00023157"/>
    </source>
</evidence>
<dbReference type="EMBL" id="MTYJ01000066">
    <property type="protein sequence ID" value="OQV17069.1"/>
    <property type="molecule type" value="Genomic_DNA"/>
</dbReference>
<dbReference type="SMART" id="SM00645">
    <property type="entry name" value="Pept_C1"/>
    <property type="match status" value="1"/>
</dbReference>
<organism evidence="5 6">
    <name type="scientific">Hypsibius exemplaris</name>
    <name type="common">Freshwater tardigrade</name>
    <dbReference type="NCBI Taxonomy" id="2072580"/>
    <lineage>
        <taxon>Eukaryota</taxon>
        <taxon>Metazoa</taxon>
        <taxon>Ecdysozoa</taxon>
        <taxon>Tardigrada</taxon>
        <taxon>Eutardigrada</taxon>
        <taxon>Parachela</taxon>
        <taxon>Hypsibioidea</taxon>
        <taxon>Hypsibiidae</taxon>
        <taxon>Hypsibius</taxon>
    </lineage>
</organism>
<dbReference type="Gene3D" id="3.90.70.10">
    <property type="entry name" value="Cysteine proteinases"/>
    <property type="match status" value="1"/>
</dbReference>
<dbReference type="GO" id="GO:0006508">
    <property type="term" value="P:proteolysis"/>
    <property type="evidence" value="ECO:0007669"/>
    <property type="project" value="InterPro"/>
</dbReference>
<gene>
    <name evidence="5" type="ORF">BV898_08786</name>
</gene>
<keyword evidence="6" id="KW-1185">Reference proteome</keyword>
<dbReference type="PANTHER" id="PTHR12411">
    <property type="entry name" value="CYSTEINE PROTEASE FAMILY C1-RELATED"/>
    <property type="match status" value="1"/>
</dbReference>
<dbReference type="InterPro" id="IPR025661">
    <property type="entry name" value="Pept_asp_AS"/>
</dbReference>
<feature type="chain" id="PRO_5018582967" evidence="3">
    <location>
        <begin position="20"/>
        <end position="339"/>
    </location>
</feature>
<dbReference type="Pfam" id="PF00112">
    <property type="entry name" value="Peptidase_C1"/>
    <property type="match status" value="1"/>
</dbReference>
<dbReference type="InterPro" id="IPR013128">
    <property type="entry name" value="Peptidase_C1A"/>
</dbReference>